<dbReference type="Proteomes" id="UP000195807">
    <property type="component" value="Plasmid pCME4A9I"/>
</dbReference>
<evidence type="ECO:0000256" key="2">
    <source>
        <dbReference type="SAM" id="MobiDB-lite"/>
    </source>
</evidence>
<evidence type="ECO:0000313" key="4">
    <source>
        <dbReference type="EMBL" id="ARU17743.1"/>
    </source>
</evidence>
<feature type="transmembrane region" description="Helical" evidence="3">
    <location>
        <begin position="59"/>
        <end position="86"/>
    </location>
</feature>
<accession>A0A1Z1FG89</accession>
<dbReference type="Pfam" id="PF07332">
    <property type="entry name" value="Phage_holin_3_6"/>
    <property type="match status" value="1"/>
</dbReference>
<evidence type="ECO:0000313" key="5">
    <source>
        <dbReference type="EMBL" id="QNE07210.1"/>
    </source>
</evidence>
<evidence type="ECO:0000256" key="1">
    <source>
        <dbReference type="SAM" id="Coils"/>
    </source>
</evidence>
<organism evidence="4 6">
    <name type="scientific">Croceicoccus marinus</name>
    <dbReference type="NCBI Taxonomy" id="450378"/>
    <lineage>
        <taxon>Bacteria</taxon>
        <taxon>Pseudomonadati</taxon>
        <taxon>Pseudomonadota</taxon>
        <taxon>Alphaproteobacteria</taxon>
        <taxon>Sphingomonadales</taxon>
        <taxon>Erythrobacteraceae</taxon>
        <taxon>Croceicoccus</taxon>
    </lineage>
</organism>
<feature type="region of interest" description="Disordered" evidence="2">
    <location>
        <begin position="126"/>
        <end position="149"/>
    </location>
</feature>
<evidence type="ECO:0000313" key="7">
    <source>
        <dbReference type="Proteomes" id="UP000515297"/>
    </source>
</evidence>
<name>A0A1Z1FG89_9SPHN</name>
<keyword evidence="3" id="KW-0472">Membrane</keyword>
<geneLocation type="plasmid" evidence="4">
    <name>pCME4A9I</name>
</geneLocation>
<protein>
    <submittedName>
        <fullName evidence="5">Phage holin family protein</fullName>
    </submittedName>
</protein>
<dbReference type="RefSeq" id="WP_066849861.1">
    <property type="nucleotide sequence ID" value="NZ_CP019603.1"/>
</dbReference>
<geneLocation type="plasmid" evidence="5 7">
    <name>plas1</name>
</geneLocation>
<dbReference type="STRING" id="450378.GCA_001661675_03086"/>
<dbReference type="EMBL" id="CP019603">
    <property type="protein sequence ID" value="ARU17743.1"/>
    <property type="molecule type" value="Genomic_DNA"/>
</dbReference>
<feature type="coiled-coil region" evidence="1">
    <location>
        <begin position="35"/>
        <end position="62"/>
    </location>
</feature>
<dbReference type="OrthoDB" id="7477739at2"/>
<gene>
    <name evidence="4" type="ORF">A9D14_15355</name>
    <name evidence="5" type="ORF">H4O24_14915</name>
</gene>
<keyword evidence="3" id="KW-0812">Transmembrane</keyword>
<dbReference type="AlphaFoldDB" id="A0A1Z1FG89"/>
<reference evidence="5 7" key="2">
    <citation type="submission" date="2020-08" db="EMBL/GenBank/DDBJ databases">
        <authorList>
            <person name="Liu G."/>
            <person name="Sun C."/>
        </authorList>
    </citation>
    <scope>NUCLEOTIDE SEQUENCE [LARGE SCALE GENOMIC DNA]</scope>
    <source>
        <strain evidence="5 7">OT19</strain>
        <plasmid evidence="5 7">plas1</plasmid>
    </source>
</reference>
<keyword evidence="1" id="KW-0175">Coiled coil</keyword>
<keyword evidence="6" id="KW-1185">Reference proteome</keyword>
<dbReference type="InterPro" id="IPR009937">
    <property type="entry name" value="Phage_holin_3_6"/>
</dbReference>
<proteinExistence type="predicted"/>
<evidence type="ECO:0000313" key="6">
    <source>
        <dbReference type="Proteomes" id="UP000195807"/>
    </source>
</evidence>
<dbReference type="KEGG" id="cman:A9D14_15355"/>
<evidence type="ECO:0000256" key="3">
    <source>
        <dbReference type="SAM" id="Phobius"/>
    </source>
</evidence>
<dbReference type="Proteomes" id="UP000515297">
    <property type="component" value="Plasmid plas1"/>
</dbReference>
<geneLocation type="plasmid" evidence="6">
    <name>pcme4a9i</name>
</geneLocation>
<feature type="transmembrane region" description="Helical" evidence="3">
    <location>
        <begin position="92"/>
        <end position="114"/>
    </location>
</feature>
<keyword evidence="4" id="KW-0614">Plasmid</keyword>
<sequence length="149" mass="15364">MNRDSHTTEIGGQARSDTSNENVVDLLGKLTHQGAHLAQEQLNLVQAEMREAVNDIKQAIAASLGAAVVGIAGLGVLLMGLAYLLGDAIDDLGLGTLIVGVITLIIAGILFMGARKKLAATNLSPQRTIETAERTPDAATGNLTGPGAR</sequence>
<reference evidence="4 6" key="1">
    <citation type="submission" date="2017-01" db="EMBL/GenBank/DDBJ databases">
        <title>Complete genome sequence of esterase-producing bacterium Croceicoccus marinus E4A9.</title>
        <authorList>
            <person name="Wu Y.-H."/>
            <person name="Cheng H."/>
            <person name="Xu L."/>
            <person name="Huo Y.-Y."/>
            <person name="Wang C.-S."/>
            <person name="Xu X.-W."/>
        </authorList>
    </citation>
    <scope>NUCLEOTIDE SEQUENCE [LARGE SCALE GENOMIC DNA]</scope>
    <source>
        <strain evidence="4 6">E4A9</strain>
        <plasmid evidence="4">pCME4A9I</plasmid>
        <plasmid evidence="6">Plasmid pcme4a9i</plasmid>
    </source>
</reference>
<dbReference type="EMBL" id="CP060053">
    <property type="protein sequence ID" value="QNE07210.1"/>
    <property type="molecule type" value="Genomic_DNA"/>
</dbReference>
<keyword evidence="3" id="KW-1133">Transmembrane helix</keyword>